<dbReference type="AlphaFoldDB" id="A0A8D8YDJ6"/>
<sequence>MNNSNCLNQCLLNRSVTSSTSVSCILYYYFLLPKTFLLRLSMQPVLCVFVNLCLCPPMNLSLSLYYAKLGTCFFEIFFAASPFIFEFPLKKYKVQIPLYHRIFLIKDRDTLN</sequence>
<organism evidence="2">
    <name type="scientific">Cacopsylla melanoneura</name>
    <dbReference type="NCBI Taxonomy" id="428564"/>
    <lineage>
        <taxon>Eukaryota</taxon>
        <taxon>Metazoa</taxon>
        <taxon>Ecdysozoa</taxon>
        <taxon>Arthropoda</taxon>
        <taxon>Hexapoda</taxon>
        <taxon>Insecta</taxon>
        <taxon>Pterygota</taxon>
        <taxon>Neoptera</taxon>
        <taxon>Paraneoptera</taxon>
        <taxon>Hemiptera</taxon>
        <taxon>Sternorrhyncha</taxon>
        <taxon>Psylloidea</taxon>
        <taxon>Psyllidae</taxon>
        <taxon>Psyllinae</taxon>
        <taxon>Cacopsylla</taxon>
    </lineage>
</organism>
<name>A0A8D8YDJ6_9HEMI</name>
<keyword evidence="1" id="KW-1133">Transmembrane helix</keyword>
<feature type="transmembrane region" description="Helical" evidence="1">
    <location>
        <begin position="12"/>
        <end position="30"/>
    </location>
</feature>
<keyword evidence="1" id="KW-0472">Membrane</keyword>
<dbReference type="EMBL" id="HBUF01372358">
    <property type="protein sequence ID" value="CAG6726803.1"/>
    <property type="molecule type" value="Transcribed_RNA"/>
</dbReference>
<proteinExistence type="predicted"/>
<accession>A0A8D8YDJ6</accession>
<reference evidence="2" key="1">
    <citation type="submission" date="2021-05" db="EMBL/GenBank/DDBJ databases">
        <authorList>
            <person name="Alioto T."/>
            <person name="Alioto T."/>
            <person name="Gomez Garrido J."/>
        </authorList>
    </citation>
    <scope>NUCLEOTIDE SEQUENCE</scope>
</reference>
<evidence type="ECO:0000313" key="2">
    <source>
        <dbReference type="EMBL" id="CAG6726803.1"/>
    </source>
</evidence>
<keyword evidence="1" id="KW-0812">Transmembrane</keyword>
<evidence type="ECO:0000256" key="1">
    <source>
        <dbReference type="SAM" id="Phobius"/>
    </source>
</evidence>
<protein>
    <submittedName>
        <fullName evidence="2">Uncharacterized protein</fullName>
    </submittedName>
</protein>